<evidence type="ECO:0000313" key="2">
    <source>
        <dbReference type="EMBL" id="MCQ8772858.1"/>
    </source>
</evidence>
<evidence type="ECO:0008006" key="4">
    <source>
        <dbReference type="Google" id="ProtNLM"/>
    </source>
</evidence>
<evidence type="ECO:0000256" key="1">
    <source>
        <dbReference type="SAM" id="SignalP"/>
    </source>
</evidence>
<protein>
    <recommendedName>
        <fullName evidence="4">Secreted protein</fullName>
    </recommendedName>
</protein>
<accession>A0A9X2RNH6</accession>
<evidence type="ECO:0000313" key="3">
    <source>
        <dbReference type="Proteomes" id="UP001142374"/>
    </source>
</evidence>
<sequence length="119" mass="13043">MRRMAATGAASIALATAGLLATSGTAAAGSNGQQIHFKDTKHKVASIWIYGSNQNGQAVGLCWQTPDADTYVRGHWWKGIVDVRLFRNRHCDEANRGVITTLHPKVPKQQDGNFYKVTY</sequence>
<gene>
    <name evidence="2" type="ORF">NQU55_24250</name>
</gene>
<name>A0A9X2RNH6_9ACTN</name>
<dbReference type="RefSeq" id="WP_256791109.1">
    <property type="nucleotide sequence ID" value="NZ_JANIID010000025.1"/>
</dbReference>
<feature type="chain" id="PRO_5040990551" description="Secreted protein" evidence="1">
    <location>
        <begin position="29"/>
        <end position="119"/>
    </location>
</feature>
<dbReference type="Proteomes" id="UP001142374">
    <property type="component" value="Unassembled WGS sequence"/>
</dbReference>
<proteinExistence type="predicted"/>
<keyword evidence="1" id="KW-0732">Signal</keyword>
<dbReference type="EMBL" id="JANIID010000025">
    <property type="protein sequence ID" value="MCQ8772858.1"/>
    <property type="molecule type" value="Genomic_DNA"/>
</dbReference>
<keyword evidence="3" id="KW-1185">Reference proteome</keyword>
<organism evidence="2 3">
    <name type="scientific">Streptomyces telluris</name>
    <dbReference type="NCBI Taxonomy" id="2720021"/>
    <lineage>
        <taxon>Bacteria</taxon>
        <taxon>Bacillati</taxon>
        <taxon>Actinomycetota</taxon>
        <taxon>Actinomycetes</taxon>
        <taxon>Kitasatosporales</taxon>
        <taxon>Streptomycetaceae</taxon>
        <taxon>Streptomyces</taxon>
    </lineage>
</organism>
<feature type="signal peptide" evidence="1">
    <location>
        <begin position="1"/>
        <end position="28"/>
    </location>
</feature>
<comment type="caution">
    <text evidence="2">The sequence shown here is derived from an EMBL/GenBank/DDBJ whole genome shotgun (WGS) entry which is preliminary data.</text>
</comment>
<reference evidence="2" key="1">
    <citation type="submission" date="2022-06" db="EMBL/GenBank/DDBJ databases">
        <title>WGS of actinobacteria.</title>
        <authorList>
            <person name="Thawai C."/>
        </authorList>
    </citation>
    <scope>NUCLEOTIDE SEQUENCE</scope>
    <source>
        <strain evidence="2">AA8</strain>
    </source>
</reference>
<dbReference type="AlphaFoldDB" id="A0A9X2RNH6"/>